<dbReference type="AlphaFoldDB" id="A0A265BCH2"/>
<reference evidence="2" key="4">
    <citation type="submission" date="2018-09" db="EMBL/GenBank/DDBJ databases">
        <authorList>
            <person name="Ashton P.M."/>
            <person name="Dallman T."/>
            <person name="Nair S."/>
            <person name="De Pinna E."/>
            <person name="Peters T."/>
            <person name="Grant K."/>
        </authorList>
    </citation>
    <scope>NUCLEOTIDE SEQUENCE</scope>
    <source>
        <strain evidence="1">370942</strain>
        <strain evidence="10">528468</strain>
        <strain evidence="3">577882</strain>
        <strain evidence="2">590848</strain>
    </source>
</reference>
<dbReference type="EMBL" id="AAHMQS010000001">
    <property type="protein sequence ID" value="EBX9255420.1"/>
    <property type="molecule type" value="Genomic_DNA"/>
</dbReference>
<reference evidence="9" key="3">
    <citation type="submission" date="2018-08" db="EMBL/GenBank/DDBJ databases">
        <authorList>
            <consortium name="NCBI Pathogen Detection Project"/>
        </authorList>
    </citation>
    <scope>NUCLEOTIDE SEQUENCE</scope>
    <source>
        <strain evidence="9">11-3463</strain>
        <strain evidence="8">IVB 588/24</strain>
    </source>
</reference>
<name>A0A265BCH2_SALET</name>
<reference evidence="4" key="2">
    <citation type="submission" date="2018-05" db="EMBL/GenBank/DDBJ databases">
        <authorList>
            <consortium name="GenomeTrakr network: Whole genome sequencing for foodborne pathogen traceback"/>
        </authorList>
    </citation>
    <scope>NUCLEOTIDE SEQUENCE</scope>
    <source>
        <strain evidence="4">FSIS11808379</strain>
        <strain evidence="7">FSIS11813702</strain>
        <strain evidence="5">FSIS31800647</strain>
        <strain evidence="6">FSIS31800960</strain>
    </source>
</reference>
<dbReference type="Proteomes" id="UP000839931">
    <property type="component" value="Unassembled WGS sequence"/>
</dbReference>
<comment type="caution">
    <text evidence="2">The sequence shown here is derived from an EMBL/GenBank/DDBJ whole genome shotgun (WGS) entry which is preliminary data.</text>
</comment>
<protein>
    <submittedName>
        <fullName evidence="2">Uncharacterized protein</fullName>
    </submittedName>
</protein>
<dbReference type="EMBL" id="AAHOQO010000014">
    <property type="protein sequence ID" value="EBY6543587.1"/>
    <property type="molecule type" value="Genomic_DNA"/>
</dbReference>
<evidence type="ECO:0000313" key="9">
    <source>
        <dbReference type="EMBL" id="HAC6835814.1"/>
    </source>
</evidence>
<dbReference type="EMBL" id="AAKLTA010000111">
    <property type="protein sequence ID" value="ECT1133296.1"/>
    <property type="molecule type" value="Genomic_DNA"/>
</dbReference>
<evidence type="ECO:0000313" key="8">
    <source>
        <dbReference type="EMBL" id="HAC6547917.1"/>
    </source>
</evidence>
<evidence type="ECO:0000313" key="2">
    <source>
        <dbReference type="EMBL" id="EBY6336486.1"/>
    </source>
</evidence>
<dbReference type="EMBL" id="DAAMIW010000079">
    <property type="protein sequence ID" value="HAC6835814.1"/>
    <property type="molecule type" value="Genomic_DNA"/>
</dbReference>
<dbReference type="EMBL" id="AAKLCA010000014">
    <property type="protein sequence ID" value="ECS9055387.1"/>
    <property type="molecule type" value="Genomic_DNA"/>
</dbReference>
<dbReference type="Proteomes" id="UP000839523">
    <property type="component" value="Unassembled WGS sequence"/>
</dbReference>
<dbReference type="EMBL" id="AAKPVV010000003">
    <property type="protein sequence ID" value="ECU4038109.1"/>
    <property type="molecule type" value="Genomic_DNA"/>
</dbReference>
<reference evidence="8" key="1">
    <citation type="journal article" date="2018" name="Genome Biol.">
        <title>SKESA: strategic k-mer extension for scrupulous assemblies.</title>
        <authorList>
            <person name="Souvorov A."/>
            <person name="Agarwala R."/>
            <person name="Lipman D.J."/>
        </authorList>
    </citation>
    <scope>NUCLEOTIDE SEQUENCE</scope>
    <source>
        <strain evidence="9">11-3463</strain>
        <strain evidence="8">IVB 588/24</strain>
    </source>
</reference>
<proteinExistence type="predicted"/>
<evidence type="ECO:0000313" key="10">
    <source>
        <dbReference type="EMBL" id="MKI14421.1"/>
    </source>
</evidence>
<evidence type="ECO:0000313" key="1">
    <source>
        <dbReference type="EMBL" id="EBX9255420.1"/>
    </source>
</evidence>
<evidence type="ECO:0000313" key="4">
    <source>
        <dbReference type="EMBL" id="ECS9055387.1"/>
    </source>
</evidence>
<dbReference type="EMBL" id="AAHOPA010000001">
    <property type="protein sequence ID" value="EBY6336486.1"/>
    <property type="molecule type" value="Genomic_DNA"/>
</dbReference>
<evidence type="ECO:0000313" key="3">
    <source>
        <dbReference type="EMBL" id="EBY6543587.1"/>
    </source>
</evidence>
<evidence type="ECO:0000313" key="6">
    <source>
        <dbReference type="EMBL" id="ECU4038109.1"/>
    </source>
</evidence>
<dbReference type="EMBL" id="DAAMGI010000015">
    <property type="protein sequence ID" value="HAC6547917.1"/>
    <property type="molecule type" value="Genomic_DNA"/>
</dbReference>
<dbReference type="EMBL" id="RUBA01000012">
    <property type="protein sequence ID" value="MKI14421.1"/>
    <property type="molecule type" value="Genomic_DNA"/>
</dbReference>
<evidence type="ECO:0000313" key="5">
    <source>
        <dbReference type="EMBL" id="ECT1133296.1"/>
    </source>
</evidence>
<sequence>MLLGTHSLAAFKQLELFWVYNQFKIRLPAGFFIAASIIIPRKDNHPSCSPHSRFSPKNRVSSSAIPGSHLRVVCVSPTDR</sequence>
<accession>A0A265BCH2</accession>
<gene>
    <name evidence="6" type="ORF">D3E19_05945</name>
    <name evidence="7" type="ORF">D3M36_20485</name>
    <name evidence="2" type="ORF">D5O51_02285</name>
    <name evidence="3" type="ORF">D5P26_15750</name>
    <name evidence="10" type="ORF">D6R61_11995</name>
    <name evidence="4" type="ORF">DKO38_11510</name>
    <name evidence="1" type="ORF">DT169_02285</name>
    <name evidence="5" type="ORF">DTE65_23400</name>
    <name evidence="8" type="ORF">G0B22_16680</name>
    <name evidence="9" type="ORF">G0D67_23180</name>
</gene>
<organism evidence="2">
    <name type="scientific">Salmonella enterica subsp. enterica serovar Heidelberg</name>
    <dbReference type="NCBI Taxonomy" id="611"/>
    <lineage>
        <taxon>Bacteria</taxon>
        <taxon>Pseudomonadati</taxon>
        <taxon>Pseudomonadota</taxon>
        <taxon>Gammaproteobacteria</taxon>
        <taxon>Enterobacterales</taxon>
        <taxon>Enterobacteriaceae</taxon>
        <taxon>Salmonella</taxon>
    </lineage>
</organism>
<dbReference type="EMBL" id="AAKPWI010000035">
    <property type="protein sequence ID" value="ECU4152779.1"/>
    <property type="molecule type" value="Genomic_DNA"/>
</dbReference>
<evidence type="ECO:0000313" key="7">
    <source>
        <dbReference type="EMBL" id="ECU4152779.1"/>
    </source>
</evidence>